<dbReference type="InterPro" id="IPR036676">
    <property type="entry name" value="PurM-like_C_sf"/>
</dbReference>
<dbReference type="GO" id="GO:0009228">
    <property type="term" value="P:thiamine biosynthetic process"/>
    <property type="evidence" value="ECO:0007669"/>
    <property type="project" value="UniProtKB-KW"/>
</dbReference>
<dbReference type="GO" id="GO:0000287">
    <property type="term" value="F:magnesium ion binding"/>
    <property type="evidence" value="ECO:0007669"/>
    <property type="project" value="UniProtKB-UniRule"/>
</dbReference>
<dbReference type="HAMAP" id="MF_02128">
    <property type="entry name" value="TMP_kinase"/>
    <property type="match status" value="1"/>
</dbReference>
<feature type="binding site" evidence="2">
    <location>
        <begin position="138"/>
        <end position="139"/>
    </location>
    <ligand>
        <name>ATP</name>
        <dbReference type="ChEBI" id="CHEBI:30616"/>
    </ligand>
</feature>
<dbReference type="InterPro" id="IPR016188">
    <property type="entry name" value="PurM-like_N"/>
</dbReference>
<dbReference type="SUPFAM" id="SSF56042">
    <property type="entry name" value="PurM C-terminal domain-like"/>
    <property type="match status" value="1"/>
</dbReference>
<dbReference type="GO" id="GO:0009229">
    <property type="term" value="P:thiamine diphosphate biosynthetic process"/>
    <property type="evidence" value="ECO:0007669"/>
    <property type="project" value="UniProtKB-UniRule"/>
</dbReference>
<evidence type="ECO:0000313" key="5">
    <source>
        <dbReference type="EMBL" id="RAP34451.1"/>
    </source>
</evidence>
<keyword evidence="2" id="KW-0460">Magnesium</keyword>
<organism evidence="5 6">
    <name type="scientific">Legionella quinlivanii</name>
    <dbReference type="NCBI Taxonomy" id="45073"/>
    <lineage>
        <taxon>Bacteria</taxon>
        <taxon>Pseudomonadati</taxon>
        <taxon>Pseudomonadota</taxon>
        <taxon>Gammaproteobacteria</taxon>
        <taxon>Legionellales</taxon>
        <taxon>Legionellaceae</taxon>
        <taxon>Legionella</taxon>
    </lineage>
</organism>
<feature type="binding site" evidence="2">
    <location>
        <position position="47"/>
    </location>
    <ligand>
        <name>Mg(2+)</name>
        <dbReference type="ChEBI" id="CHEBI:18420"/>
        <label>3</label>
    </ligand>
</feature>
<dbReference type="PANTHER" id="PTHR30270:SF0">
    <property type="entry name" value="THIAMINE-MONOPHOSPHATE KINASE"/>
    <property type="match status" value="1"/>
</dbReference>
<gene>
    <name evidence="2" type="primary">thiL</name>
    <name evidence="5" type="ORF">B1207_15740</name>
</gene>
<comment type="function">
    <text evidence="2">Catalyzes the ATP-dependent phosphorylation of thiamine-monophosphate (TMP) to form thiamine-pyrophosphate (TPP), the active form of vitamin B1.</text>
</comment>
<keyword evidence="2" id="KW-0067">ATP-binding</keyword>
<dbReference type="AlphaFoldDB" id="A0A364LF08"/>
<feature type="domain" description="PurM-like C-terminal" evidence="4">
    <location>
        <begin position="167"/>
        <end position="316"/>
    </location>
</feature>
<feature type="binding site" evidence="2">
    <location>
        <position position="229"/>
    </location>
    <ligand>
        <name>ATP</name>
        <dbReference type="ChEBI" id="CHEBI:30616"/>
    </ligand>
</feature>
<dbReference type="EMBL" id="MVJN01000017">
    <property type="protein sequence ID" value="RAP34451.1"/>
    <property type="molecule type" value="Genomic_DNA"/>
</dbReference>
<dbReference type="Gene3D" id="3.30.1330.10">
    <property type="entry name" value="PurM-like, N-terminal domain"/>
    <property type="match status" value="1"/>
</dbReference>
<dbReference type="NCBIfam" id="TIGR01379">
    <property type="entry name" value="thiL"/>
    <property type="match status" value="1"/>
</dbReference>
<dbReference type="InterPro" id="IPR006283">
    <property type="entry name" value="ThiL-like"/>
</dbReference>
<comment type="caution">
    <text evidence="2">Lacks conserved residue(s) required for the propagation of feature annotation.</text>
</comment>
<feature type="binding site" evidence="2">
    <location>
        <position position="92"/>
    </location>
    <ligand>
        <name>Mg(2+)</name>
        <dbReference type="ChEBI" id="CHEBI:18420"/>
        <label>4</label>
    </ligand>
</feature>
<feature type="domain" description="PurM-like N-terminal" evidence="3">
    <location>
        <begin position="45"/>
        <end position="155"/>
    </location>
</feature>
<feature type="binding site" evidence="2">
    <location>
        <position position="64"/>
    </location>
    <ligand>
        <name>Mg(2+)</name>
        <dbReference type="ChEBI" id="CHEBI:18420"/>
        <label>2</label>
    </ligand>
</feature>
<dbReference type="GO" id="GO:0005524">
    <property type="term" value="F:ATP binding"/>
    <property type="evidence" value="ECO:0007669"/>
    <property type="project" value="UniProtKB-UniRule"/>
</dbReference>
<feature type="binding site" evidence="2">
    <location>
        <position position="92"/>
    </location>
    <ligand>
        <name>Mg(2+)</name>
        <dbReference type="ChEBI" id="CHEBI:18420"/>
        <label>2</label>
    </ligand>
</feature>
<reference evidence="5 6" key="1">
    <citation type="submission" date="2017-02" db="EMBL/GenBank/DDBJ databases">
        <title>Legionella quilivanii strain from human: case report and whole genome sequencing analysis.</title>
        <authorList>
            <person name="Lalancette C."/>
            <person name="Leduc J.-M."/>
            <person name="Levesque S."/>
            <person name="Fournier E."/>
            <person name="Saoud J."/>
            <person name="Faucher S.P."/>
            <person name="Bernard K."/>
            <person name="Martineau C."/>
            <person name="Longtin J."/>
        </authorList>
    </citation>
    <scope>NUCLEOTIDE SEQUENCE [LARGE SCALE GENOMIC DNA]</scope>
    <source>
        <strain evidence="5 6">ID143958</strain>
    </source>
</reference>
<feature type="binding site" evidence="2">
    <location>
        <position position="71"/>
    </location>
    <ligand>
        <name>substrate</name>
    </ligand>
</feature>
<feature type="binding site" evidence="2">
    <location>
        <position position="276"/>
    </location>
    <ligand>
        <name>substrate</name>
    </ligand>
</feature>
<keyword evidence="2 5" id="KW-0418">Kinase</keyword>
<name>A0A364LF08_9GAMM</name>
<feature type="binding site" evidence="2">
    <location>
        <position position="63"/>
    </location>
    <ligand>
        <name>Mg(2+)</name>
        <dbReference type="ChEBI" id="CHEBI:18420"/>
        <label>1</label>
    </ligand>
</feature>
<feature type="binding site" evidence="2">
    <location>
        <position position="64"/>
    </location>
    <ligand>
        <name>Mg(2+)</name>
        <dbReference type="ChEBI" id="CHEBI:18420"/>
        <label>1</label>
    </ligand>
</feature>
<protein>
    <recommendedName>
        <fullName evidence="2">Thiamine-monophosphate kinase</fullName>
        <shortName evidence="2">TMP kinase</shortName>
        <shortName evidence="2">Thiamine-phosphate kinase</shortName>
        <ecNumber evidence="2">2.7.4.16</ecNumber>
    </recommendedName>
</protein>
<dbReference type="Gene3D" id="3.90.650.10">
    <property type="entry name" value="PurM-like C-terminal domain"/>
    <property type="match status" value="1"/>
</dbReference>
<feature type="binding site" evidence="2">
    <location>
        <position position="47"/>
    </location>
    <ligand>
        <name>Mg(2+)</name>
        <dbReference type="ChEBI" id="CHEBI:18420"/>
        <label>4</label>
    </ligand>
</feature>
<dbReference type="PANTHER" id="PTHR30270">
    <property type="entry name" value="THIAMINE-MONOPHOSPHATE KINASE"/>
    <property type="match status" value="1"/>
</dbReference>
<evidence type="ECO:0000259" key="4">
    <source>
        <dbReference type="Pfam" id="PF02769"/>
    </source>
</evidence>
<keyword evidence="1 2" id="KW-0784">Thiamine biosynthesis</keyword>
<feature type="binding site" evidence="2">
    <location>
        <position position="62"/>
    </location>
    <ligand>
        <name>Mg(2+)</name>
        <dbReference type="ChEBI" id="CHEBI:18420"/>
        <label>4</label>
    </ligand>
</feature>
<proteinExistence type="inferred from homology"/>
<sequence>MVFSIIFQEKFVHWKLVLSLNEFSLIDTFFKSGAIERSDVVFGIGDDAACLEVPPDRHLLVSTDTLVAEVHFLSAWDPYDIAWKAVMVNVSDMAAMAATPCWISLALTMPTACENWLSRFSQGLQAALKRYNIALIGGDTTRGPLSLSLTIHGLVPRGKAVRRCNAKPGDTVWVSGELGAAALAVAYLQDDTILAEDKAILMDKLLHPVPRIDLTGYLQQWASACIDISDGLSADLNHICEQSSVGACIAWSKVPAHPLVSKYRQNATEFAIAGGDDYELCFTIPEIHQQTFFEEITRSGMTCYPIGVIEEEKGLRFLQETGRVSSLIPKGFAHF</sequence>
<comment type="catalytic activity">
    <reaction evidence="2">
        <text>thiamine phosphate + ATP = thiamine diphosphate + ADP</text>
        <dbReference type="Rhea" id="RHEA:15913"/>
        <dbReference type="ChEBI" id="CHEBI:30616"/>
        <dbReference type="ChEBI" id="CHEBI:37575"/>
        <dbReference type="ChEBI" id="CHEBI:58937"/>
        <dbReference type="ChEBI" id="CHEBI:456216"/>
        <dbReference type="EC" id="2.7.4.16"/>
    </reaction>
</comment>
<feature type="binding site" evidence="2">
    <location>
        <position position="332"/>
    </location>
    <ligand>
        <name>substrate</name>
    </ligand>
</feature>
<dbReference type="Pfam" id="PF02769">
    <property type="entry name" value="AIRS_C"/>
    <property type="match status" value="1"/>
</dbReference>
<evidence type="ECO:0000313" key="6">
    <source>
        <dbReference type="Proteomes" id="UP000249458"/>
    </source>
</evidence>
<keyword evidence="2" id="KW-0479">Metal-binding</keyword>
<dbReference type="InterPro" id="IPR010918">
    <property type="entry name" value="PurM-like_C_dom"/>
</dbReference>
<keyword evidence="2" id="KW-0808">Transferase</keyword>
<evidence type="ECO:0000259" key="3">
    <source>
        <dbReference type="Pfam" id="PF00586"/>
    </source>
</evidence>
<dbReference type="EC" id="2.7.4.16" evidence="2"/>
<feature type="binding site" evidence="2">
    <location>
        <position position="139"/>
    </location>
    <ligand>
        <name>Mg(2+)</name>
        <dbReference type="ChEBI" id="CHEBI:18420"/>
        <label>1</label>
    </ligand>
</feature>
<dbReference type="UniPathway" id="UPA00060">
    <property type="reaction ID" value="UER00142"/>
</dbReference>
<feature type="binding site" evidence="2">
    <location>
        <position position="92"/>
    </location>
    <ligand>
        <name>Mg(2+)</name>
        <dbReference type="ChEBI" id="CHEBI:18420"/>
        <label>3</label>
    </ligand>
</feature>
<dbReference type="SUPFAM" id="SSF55326">
    <property type="entry name" value="PurM N-terminal domain-like"/>
    <property type="match status" value="1"/>
</dbReference>
<comment type="caution">
    <text evidence="5">The sequence shown here is derived from an EMBL/GenBank/DDBJ whole genome shotgun (WGS) entry which is preliminary data.</text>
</comment>
<dbReference type="Proteomes" id="UP000249458">
    <property type="component" value="Unassembled WGS sequence"/>
</dbReference>
<dbReference type="PIRSF" id="PIRSF005303">
    <property type="entry name" value="Thiam_monoph_kin"/>
    <property type="match status" value="1"/>
</dbReference>
<evidence type="ECO:0000256" key="2">
    <source>
        <dbReference type="HAMAP-Rule" id="MF_02128"/>
    </source>
</evidence>
<comment type="pathway">
    <text evidence="2">Cofactor biosynthesis; thiamine diphosphate biosynthesis; thiamine diphosphate from thiamine phosphate: step 1/1.</text>
</comment>
<dbReference type="GO" id="GO:0009030">
    <property type="term" value="F:thiamine-phosphate kinase activity"/>
    <property type="evidence" value="ECO:0007669"/>
    <property type="project" value="UniProtKB-UniRule"/>
</dbReference>
<dbReference type="Pfam" id="PF00586">
    <property type="entry name" value="AIRS"/>
    <property type="match status" value="1"/>
</dbReference>
<dbReference type="RefSeq" id="WP_112220834.1">
    <property type="nucleotide sequence ID" value="NZ_MVJN01000017.1"/>
</dbReference>
<feature type="binding site" evidence="2">
    <location>
        <position position="230"/>
    </location>
    <ligand>
        <name>Mg(2+)</name>
        <dbReference type="ChEBI" id="CHEBI:18420"/>
        <label>5</label>
    </ligand>
</feature>
<dbReference type="InterPro" id="IPR036921">
    <property type="entry name" value="PurM-like_N_sf"/>
</dbReference>
<keyword evidence="2" id="KW-0547">Nucleotide-binding</keyword>
<dbReference type="CDD" id="cd02194">
    <property type="entry name" value="ThiL"/>
    <property type="match status" value="1"/>
</dbReference>
<comment type="similarity">
    <text evidence="2">Belongs to the thiamine-monophosphate kinase family.</text>
</comment>
<evidence type="ECO:0000256" key="1">
    <source>
        <dbReference type="ARBA" id="ARBA00022977"/>
    </source>
</evidence>
<comment type="miscellaneous">
    <text evidence="2">Reaction mechanism of ThiL seems to utilize a direct, inline transfer of the gamma-phosphate of ATP to TMP rather than a phosphorylated enzyme intermediate.</text>
</comment>
<feature type="binding site" evidence="2">
    <location>
        <position position="227"/>
    </location>
    <ligand>
        <name>Mg(2+)</name>
        <dbReference type="ChEBI" id="CHEBI:18420"/>
        <label>3</label>
    </ligand>
</feature>
<accession>A0A364LF08</accession>
<feature type="binding site" evidence="2">
    <location>
        <position position="163"/>
    </location>
    <ligand>
        <name>ATP</name>
        <dbReference type="ChEBI" id="CHEBI:30616"/>
    </ligand>
</feature>